<feature type="transmembrane region" description="Helical" evidence="1">
    <location>
        <begin position="21"/>
        <end position="46"/>
    </location>
</feature>
<feature type="transmembrane region" description="Helical" evidence="1">
    <location>
        <begin position="381"/>
        <end position="407"/>
    </location>
</feature>
<sequence length="508" mass="59575">MEKKSYLKIAFSPDLEGKDRVIYRLLEIFPGFFAWATFSGVFAASYFYPVGAAFFIIIFDVYWLVKTVFLSFHLRANYKRMRLNIGTDWQEKLSRTRWEHLWHLVILPMSKEPEEIVFSTIASIEKNIWPKDRMILVLSYEERYMEHGEKVVETMKNKFTGSFDNFFITMHPKNLEGEISGKGGNETWAAKIAKKNFIDQKSIPYENIIVSSFDIDTQIYPQYFEILAWNFLTANRPVKTSYQPVPVYNNNIWDVPALSRVVATSGTFWQMMQQERPERLTTFSSHSMSFKALVDLDFWQTNMVSEDSRIFWNSLLYYDGDYESIPLSYPVSMDANLAPTFFGTVKNVYRQQRRWAWGVENFPYVVFGFTKNKKIKLRTKFYYIFNMIEGYWSWSTNALMIFALGWLPIFLGGREFNSLVLAYNLPTITRTIMTFAMIGLITSAIISMKLLPPRPPHYGKLRTATMALQWLLVPFTIIFFGSFPALEAQTRLMLGKYLGFWITPKHRK</sequence>
<feature type="transmembrane region" description="Helical" evidence="1">
    <location>
        <begin position="467"/>
        <end position="486"/>
    </location>
</feature>
<evidence type="ECO:0000313" key="3">
    <source>
        <dbReference type="Proteomes" id="UP000178425"/>
    </source>
</evidence>
<dbReference type="Gene3D" id="3.90.550.10">
    <property type="entry name" value="Spore Coat Polysaccharide Biosynthesis Protein SpsA, Chain A"/>
    <property type="match status" value="1"/>
</dbReference>
<reference evidence="2 3" key="1">
    <citation type="journal article" date="2016" name="Nat. Commun.">
        <title>Thousands of microbial genomes shed light on interconnected biogeochemical processes in an aquifer system.</title>
        <authorList>
            <person name="Anantharaman K."/>
            <person name="Brown C.T."/>
            <person name="Hug L.A."/>
            <person name="Sharon I."/>
            <person name="Castelle C.J."/>
            <person name="Probst A.J."/>
            <person name="Thomas B.C."/>
            <person name="Singh A."/>
            <person name="Wilkins M.J."/>
            <person name="Karaoz U."/>
            <person name="Brodie E.L."/>
            <person name="Williams K.H."/>
            <person name="Hubbard S.S."/>
            <person name="Banfield J.F."/>
        </authorList>
    </citation>
    <scope>NUCLEOTIDE SEQUENCE [LARGE SCALE GENOMIC DNA]</scope>
</reference>
<keyword evidence="1" id="KW-0812">Transmembrane</keyword>
<comment type="caution">
    <text evidence="2">The sequence shown here is derived from an EMBL/GenBank/DDBJ whole genome shotgun (WGS) entry which is preliminary data.</text>
</comment>
<protein>
    <recommendedName>
        <fullName evidence="4">Glycosyltransferase 2-like domain-containing protein</fullName>
    </recommendedName>
</protein>
<dbReference type="EMBL" id="MFHI01000035">
    <property type="protein sequence ID" value="OGF77756.1"/>
    <property type="molecule type" value="Genomic_DNA"/>
</dbReference>
<dbReference type="AlphaFoldDB" id="A0A1F5WQ17"/>
<organism evidence="2 3">
    <name type="scientific">Candidatus Giovannonibacteria bacterium RIFCSPHIGHO2_02_43_13</name>
    <dbReference type="NCBI Taxonomy" id="1798330"/>
    <lineage>
        <taxon>Bacteria</taxon>
        <taxon>Candidatus Giovannoniibacteriota</taxon>
    </lineage>
</organism>
<dbReference type="Proteomes" id="UP000178425">
    <property type="component" value="Unassembled WGS sequence"/>
</dbReference>
<accession>A0A1F5WQ17</accession>
<dbReference type="InterPro" id="IPR029044">
    <property type="entry name" value="Nucleotide-diphossugar_trans"/>
</dbReference>
<name>A0A1F5WQ17_9BACT</name>
<feature type="transmembrane region" description="Helical" evidence="1">
    <location>
        <begin position="52"/>
        <end position="72"/>
    </location>
</feature>
<proteinExistence type="predicted"/>
<dbReference type="PANTHER" id="PTHR36851">
    <property type="entry name" value="UNNAMED PRODUCT"/>
    <property type="match status" value="1"/>
</dbReference>
<feature type="transmembrane region" description="Helical" evidence="1">
    <location>
        <begin position="427"/>
        <end position="446"/>
    </location>
</feature>
<keyword evidence="1" id="KW-0472">Membrane</keyword>
<evidence type="ECO:0000256" key="1">
    <source>
        <dbReference type="SAM" id="Phobius"/>
    </source>
</evidence>
<gene>
    <name evidence="2" type="ORF">A2W54_03220</name>
</gene>
<keyword evidence="1" id="KW-1133">Transmembrane helix</keyword>
<evidence type="ECO:0008006" key="4">
    <source>
        <dbReference type="Google" id="ProtNLM"/>
    </source>
</evidence>
<evidence type="ECO:0000313" key="2">
    <source>
        <dbReference type="EMBL" id="OGF77756.1"/>
    </source>
</evidence>
<dbReference type="PANTHER" id="PTHR36851:SF1">
    <property type="entry name" value="GLYCO_TRANS_2-LIKE DOMAIN-CONTAINING PROTEIN"/>
    <property type="match status" value="1"/>
</dbReference>